<feature type="non-terminal residue" evidence="1">
    <location>
        <position position="1"/>
    </location>
</feature>
<gene>
    <name evidence="1" type="ORF">PCOR1329_LOCUS54233</name>
</gene>
<comment type="caution">
    <text evidence="1">The sequence shown here is derived from an EMBL/GenBank/DDBJ whole genome shotgun (WGS) entry which is preliminary data.</text>
</comment>
<evidence type="ECO:0000313" key="1">
    <source>
        <dbReference type="EMBL" id="CAK0867248.1"/>
    </source>
</evidence>
<evidence type="ECO:0008006" key="3">
    <source>
        <dbReference type="Google" id="ProtNLM"/>
    </source>
</evidence>
<sequence>AAGCREAPRGRAFAAAAAQLFVDERGPDKQILVELVRPRRSDSGADRRDRSFDLRRSGKFEGAPLELLEAPWKVCGSVEWKRPCADMPVLEAEALLYGARRQLRSADNLGSRWVASELNPADGPSRGRGAPSDPLAGLRRELADAAAEGRDAGARQAGAPRPERAAWLAARRPSVGDMGLLRRASVSAETQAQCSLYLGALNRFCDTQGPRPCTEEEWDMLTSGLMEIMFMEGGPLSSGKKLLASVQWAEPRLGWLGGGRMPISRQCLRGWRRAALAGGRLPLPCDVVALLACWMICRGQRARALAVLVMMELYLRPGEPFLLRGHDVRQAFEEAAAAWRLKPLGLPDAYRFRHAGASVDFATGARRLGESVDSCAQAS</sequence>
<proteinExistence type="predicted"/>
<dbReference type="Proteomes" id="UP001189429">
    <property type="component" value="Unassembled WGS sequence"/>
</dbReference>
<feature type="non-terminal residue" evidence="1">
    <location>
        <position position="379"/>
    </location>
</feature>
<protein>
    <recommendedName>
        <fullName evidence="3">Poly(ADP-ribose) glycohydrolase</fullName>
    </recommendedName>
</protein>
<organism evidence="1 2">
    <name type="scientific">Prorocentrum cordatum</name>
    <dbReference type="NCBI Taxonomy" id="2364126"/>
    <lineage>
        <taxon>Eukaryota</taxon>
        <taxon>Sar</taxon>
        <taxon>Alveolata</taxon>
        <taxon>Dinophyceae</taxon>
        <taxon>Prorocentrales</taxon>
        <taxon>Prorocentraceae</taxon>
        <taxon>Prorocentrum</taxon>
    </lineage>
</organism>
<evidence type="ECO:0000313" key="2">
    <source>
        <dbReference type="Proteomes" id="UP001189429"/>
    </source>
</evidence>
<accession>A0ABN9V5J1</accession>
<name>A0ABN9V5J1_9DINO</name>
<keyword evidence="2" id="KW-1185">Reference proteome</keyword>
<dbReference type="EMBL" id="CAUYUJ010016623">
    <property type="protein sequence ID" value="CAK0867248.1"/>
    <property type="molecule type" value="Genomic_DNA"/>
</dbReference>
<reference evidence="1" key="1">
    <citation type="submission" date="2023-10" db="EMBL/GenBank/DDBJ databases">
        <authorList>
            <person name="Chen Y."/>
            <person name="Shah S."/>
            <person name="Dougan E. K."/>
            <person name="Thang M."/>
            <person name="Chan C."/>
        </authorList>
    </citation>
    <scope>NUCLEOTIDE SEQUENCE [LARGE SCALE GENOMIC DNA]</scope>
</reference>